<accession>A0A550CA54</accession>
<dbReference type="EMBL" id="VDMD01000015">
    <property type="protein sequence ID" value="TRM61679.1"/>
    <property type="molecule type" value="Genomic_DNA"/>
</dbReference>
<name>A0A550CA54_9AGAR</name>
<comment type="caution">
    <text evidence="1">The sequence shown here is derived from an EMBL/GenBank/DDBJ whole genome shotgun (WGS) entry which is preliminary data.</text>
</comment>
<dbReference type="AlphaFoldDB" id="A0A550CA54"/>
<keyword evidence="2" id="KW-1185">Reference proteome</keyword>
<dbReference type="Proteomes" id="UP000320762">
    <property type="component" value="Unassembled WGS sequence"/>
</dbReference>
<gene>
    <name evidence="1" type="ORF">BD626DRAFT_570393</name>
</gene>
<evidence type="ECO:0000313" key="1">
    <source>
        <dbReference type="EMBL" id="TRM61679.1"/>
    </source>
</evidence>
<sequence>MAPAPGTYLSPWANRFEFSPHREFAGSLWWEMVSGVWIYCTQATDARAKRGAWEEQCREREGSQQGSCELPPYELPLYELPPYQLPPESRSVTSAAKSCMSRWFSKSELSTCGRKVFAKTMDKCLTGS</sequence>
<protein>
    <submittedName>
        <fullName evidence="1">Uncharacterized protein</fullName>
    </submittedName>
</protein>
<organism evidence="1 2">
    <name type="scientific">Schizophyllum amplum</name>
    <dbReference type="NCBI Taxonomy" id="97359"/>
    <lineage>
        <taxon>Eukaryota</taxon>
        <taxon>Fungi</taxon>
        <taxon>Dikarya</taxon>
        <taxon>Basidiomycota</taxon>
        <taxon>Agaricomycotina</taxon>
        <taxon>Agaricomycetes</taxon>
        <taxon>Agaricomycetidae</taxon>
        <taxon>Agaricales</taxon>
        <taxon>Schizophyllaceae</taxon>
        <taxon>Schizophyllum</taxon>
    </lineage>
</organism>
<proteinExistence type="predicted"/>
<reference evidence="1 2" key="1">
    <citation type="journal article" date="2019" name="New Phytol.">
        <title>Comparative genomics reveals unique wood-decay strategies and fruiting body development in the Schizophyllaceae.</title>
        <authorList>
            <person name="Almasi E."/>
            <person name="Sahu N."/>
            <person name="Krizsan K."/>
            <person name="Balint B."/>
            <person name="Kovacs G.M."/>
            <person name="Kiss B."/>
            <person name="Cseklye J."/>
            <person name="Drula E."/>
            <person name="Henrissat B."/>
            <person name="Nagy I."/>
            <person name="Chovatia M."/>
            <person name="Adam C."/>
            <person name="LaButti K."/>
            <person name="Lipzen A."/>
            <person name="Riley R."/>
            <person name="Grigoriev I.V."/>
            <person name="Nagy L.G."/>
        </authorList>
    </citation>
    <scope>NUCLEOTIDE SEQUENCE [LARGE SCALE GENOMIC DNA]</scope>
    <source>
        <strain evidence="1 2">NL-1724</strain>
    </source>
</reference>
<evidence type="ECO:0000313" key="2">
    <source>
        <dbReference type="Proteomes" id="UP000320762"/>
    </source>
</evidence>